<feature type="transmembrane region" description="Helical" evidence="9">
    <location>
        <begin position="215"/>
        <end position="232"/>
    </location>
</feature>
<dbReference type="PANTHER" id="PTHR32507:SF7">
    <property type="entry name" value="K(+)_H(+) ANTIPORTER NHAP2"/>
    <property type="match status" value="1"/>
</dbReference>
<dbReference type="Pfam" id="PF02080">
    <property type="entry name" value="TrkA_C"/>
    <property type="match status" value="2"/>
</dbReference>
<dbReference type="PANTHER" id="PTHR32507">
    <property type="entry name" value="NA(+)/H(+) ANTIPORTER 1"/>
    <property type="match status" value="1"/>
</dbReference>
<evidence type="ECO:0000259" key="10">
    <source>
        <dbReference type="PROSITE" id="PS51202"/>
    </source>
</evidence>
<keyword evidence="4" id="KW-1003">Cell membrane</keyword>
<evidence type="ECO:0000313" key="12">
    <source>
        <dbReference type="Proteomes" id="UP001230220"/>
    </source>
</evidence>
<reference evidence="11 12" key="1">
    <citation type="submission" date="2023-07" db="EMBL/GenBank/DDBJ databases">
        <title>Genomic Encyclopedia of Type Strains, Phase IV (KMG-IV): sequencing the most valuable type-strain genomes for metagenomic binning, comparative biology and taxonomic classification.</title>
        <authorList>
            <person name="Goeker M."/>
        </authorList>
    </citation>
    <scope>NUCLEOTIDE SEQUENCE [LARGE SCALE GENOMIC DNA]</scope>
    <source>
        <strain evidence="11 12">DSM 16784</strain>
    </source>
</reference>
<feature type="transmembrane region" description="Helical" evidence="9">
    <location>
        <begin position="116"/>
        <end position="136"/>
    </location>
</feature>
<feature type="transmembrane region" description="Helical" evidence="9">
    <location>
        <begin position="293"/>
        <end position="317"/>
    </location>
</feature>
<dbReference type="Proteomes" id="UP001230220">
    <property type="component" value="Unassembled WGS sequence"/>
</dbReference>
<dbReference type="Gene3D" id="3.30.70.1450">
    <property type="entry name" value="Regulator of K+ conductance, C-terminal domain"/>
    <property type="match status" value="2"/>
</dbReference>
<evidence type="ECO:0000256" key="9">
    <source>
        <dbReference type="SAM" id="Phobius"/>
    </source>
</evidence>
<sequence length="538" mass="59021">MNQYLLIVAIITIICIVSSKISAKIGLPSLLLFILIGMLFGSDGIFKIQFDDFVLSEQLCTIALIFIIFYGGFGMNLKSAKPIMGKALLLSTVGTFMTAMITGFLVHFIFKVSLAEGILIGSVIGSTDAASVFSILRGKKLNLKKGLAPLLEMESGSNDPISYMMTTLTLGYMTTNSLSTLPQLLISQIGLGVLCGFAIGQLFKVILEHVKFKNDGLKSILFVAIALLAFALPTMWEGNGFLSVYIVGVMLGNAKLKHKVSLVHFFDGVTQMMQILLFFTLGLLAFPSQIPSVLLPALGVMVIITFIARPITVAILLTPLKVKWNEQLFISWSGLRGAASIVFAILTVVSPAYTSKDIFHVVFVVALLSVAFQGTLLPYMAKKLKVEDPTNDIMKTFNDYEGIRQLSMIQVSLPEYHGWIGKTLADIAMPNDMLIALIVRDGENIFPKGSTVVEEQDSLVLCAPSFHDESGIILKEVIVDEDNDWLNKTLDDIDKENRLLIISIKRNKNIIIPNGETILELHDSIVYMDVGNNVIKRA</sequence>
<keyword evidence="3" id="KW-0050">Antiport</keyword>
<organism evidence="11 12">
    <name type="scientific">Breznakia pachnodae</name>
    <dbReference type="NCBI Taxonomy" id="265178"/>
    <lineage>
        <taxon>Bacteria</taxon>
        <taxon>Bacillati</taxon>
        <taxon>Bacillota</taxon>
        <taxon>Erysipelotrichia</taxon>
        <taxon>Erysipelotrichales</taxon>
        <taxon>Erysipelotrichaceae</taxon>
        <taxon>Breznakia</taxon>
    </lineage>
</organism>
<dbReference type="InterPro" id="IPR006153">
    <property type="entry name" value="Cation/H_exchanger_TM"/>
</dbReference>
<feature type="transmembrane region" description="Helical" evidence="9">
    <location>
        <begin position="329"/>
        <end position="352"/>
    </location>
</feature>
<keyword evidence="2" id="KW-0813">Transport</keyword>
<dbReference type="EMBL" id="JAUSUR010000003">
    <property type="protein sequence ID" value="MDQ0361075.1"/>
    <property type="molecule type" value="Genomic_DNA"/>
</dbReference>
<accession>A0ABU0E2G0</accession>
<keyword evidence="12" id="KW-1185">Reference proteome</keyword>
<evidence type="ECO:0000256" key="3">
    <source>
        <dbReference type="ARBA" id="ARBA00022449"/>
    </source>
</evidence>
<evidence type="ECO:0000256" key="6">
    <source>
        <dbReference type="ARBA" id="ARBA00022989"/>
    </source>
</evidence>
<evidence type="ECO:0000256" key="8">
    <source>
        <dbReference type="ARBA" id="ARBA00023136"/>
    </source>
</evidence>
<evidence type="ECO:0000256" key="4">
    <source>
        <dbReference type="ARBA" id="ARBA00022475"/>
    </source>
</evidence>
<feature type="domain" description="RCK C-terminal" evidence="10">
    <location>
        <begin position="461"/>
        <end position="538"/>
    </location>
</feature>
<keyword evidence="7" id="KW-0406">Ion transport</keyword>
<dbReference type="InterPro" id="IPR006037">
    <property type="entry name" value="RCK_C"/>
</dbReference>
<evidence type="ECO:0000313" key="11">
    <source>
        <dbReference type="EMBL" id="MDQ0361075.1"/>
    </source>
</evidence>
<dbReference type="NCBIfam" id="NF003715">
    <property type="entry name" value="PRK05326.1-2"/>
    <property type="match status" value="1"/>
</dbReference>
<keyword evidence="6 9" id="KW-1133">Transmembrane helix</keyword>
<evidence type="ECO:0000256" key="2">
    <source>
        <dbReference type="ARBA" id="ARBA00022448"/>
    </source>
</evidence>
<protein>
    <submittedName>
        <fullName evidence="11">Cell volume regulation protein A</fullName>
    </submittedName>
</protein>
<proteinExistence type="predicted"/>
<dbReference type="PROSITE" id="PS51202">
    <property type="entry name" value="RCK_C"/>
    <property type="match status" value="2"/>
</dbReference>
<dbReference type="Pfam" id="PF00999">
    <property type="entry name" value="Na_H_Exchanger"/>
    <property type="match status" value="1"/>
</dbReference>
<feature type="domain" description="RCK C-terminal" evidence="10">
    <location>
        <begin position="395"/>
        <end position="460"/>
    </location>
</feature>
<feature type="transmembrane region" description="Helical" evidence="9">
    <location>
        <begin position="358"/>
        <end position="379"/>
    </location>
</feature>
<keyword evidence="5 9" id="KW-0812">Transmembrane</keyword>
<dbReference type="InterPro" id="IPR036721">
    <property type="entry name" value="RCK_C_sf"/>
</dbReference>
<keyword evidence="8 9" id="KW-0472">Membrane</keyword>
<gene>
    <name evidence="11" type="ORF">J2S15_001822</name>
</gene>
<feature type="transmembrane region" description="Helical" evidence="9">
    <location>
        <begin position="6"/>
        <end position="23"/>
    </location>
</feature>
<feature type="transmembrane region" description="Helical" evidence="9">
    <location>
        <begin position="56"/>
        <end position="75"/>
    </location>
</feature>
<name>A0ABU0E2G0_9FIRM</name>
<feature type="transmembrane region" description="Helical" evidence="9">
    <location>
        <begin position="87"/>
        <end position="110"/>
    </location>
</feature>
<comment type="subcellular location">
    <subcellularLocation>
        <location evidence="1">Cell membrane</location>
        <topology evidence="1">Multi-pass membrane protein</topology>
    </subcellularLocation>
</comment>
<dbReference type="SUPFAM" id="SSF116726">
    <property type="entry name" value="TrkA C-terminal domain-like"/>
    <property type="match status" value="2"/>
</dbReference>
<comment type="caution">
    <text evidence="11">The sequence shown here is derived from an EMBL/GenBank/DDBJ whole genome shotgun (WGS) entry which is preliminary data.</text>
</comment>
<dbReference type="NCBIfam" id="NF003716">
    <property type="entry name" value="PRK05326.1-3"/>
    <property type="match status" value="1"/>
</dbReference>
<dbReference type="Gene3D" id="1.20.1530.20">
    <property type="match status" value="1"/>
</dbReference>
<dbReference type="RefSeq" id="WP_307407500.1">
    <property type="nucleotide sequence ID" value="NZ_JAUSUR010000003.1"/>
</dbReference>
<evidence type="ECO:0000256" key="7">
    <source>
        <dbReference type="ARBA" id="ARBA00023065"/>
    </source>
</evidence>
<feature type="transmembrane region" description="Helical" evidence="9">
    <location>
        <begin position="185"/>
        <end position="203"/>
    </location>
</feature>
<dbReference type="InterPro" id="IPR038770">
    <property type="entry name" value="Na+/solute_symporter_sf"/>
</dbReference>
<evidence type="ECO:0000256" key="5">
    <source>
        <dbReference type="ARBA" id="ARBA00022692"/>
    </source>
</evidence>
<evidence type="ECO:0000256" key="1">
    <source>
        <dbReference type="ARBA" id="ARBA00004651"/>
    </source>
</evidence>
<feature type="transmembrane region" description="Helical" evidence="9">
    <location>
        <begin position="268"/>
        <end position="287"/>
    </location>
</feature>